<evidence type="ECO:0000256" key="1">
    <source>
        <dbReference type="SAM" id="MobiDB-lite"/>
    </source>
</evidence>
<evidence type="ECO:0000313" key="2">
    <source>
        <dbReference type="EMBL" id="KZP03041.1"/>
    </source>
</evidence>
<reference evidence="2" key="1">
    <citation type="journal article" date="2016" name="Mol. Biol. Evol.">
        <title>Comparative Genomics of Early-Diverging Mushroom-Forming Fungi Provides Insights into the Origins of Lignocellulose Decay Capabilities.</title>
        <authorList>
            <person name="Nagy L.G."/>
            <person name="Riley R."/>
            <person name="Tritt A."/>
            <person name="Adam C."/>
            <person name="Daum C."/>
            <person name="Floudas D."/>
            <person name="Sun H."/>
            <person name="Yadav J.S."/>
            <person name="Pangilinan J."/>
            <person name="Larsson K.H."/>
            <person name="Matsuura K."/>
            <person name="Barry K."/>
            <person name="Labutti K."/>
            <person name="Kuo R."/>
            <person name="Ohm R.A."/>
            <person name="Bhattacharya S.S."/>
            <person name="Shirouzu T."/>
            <person name="Yoshinaga Y."/>
            <person name="Martin F.M."/>
            <person name="Grigoriev I.V."/>
            <person name="Hibbett D.S."/>
        </authorList>
    </citation>
    <scope>NUCLEOTIDE SEQUENCE [LARGE SCALE GENOMIC DNA]</scope>
    <source>
        <strain evidence="2">CBS 109695</strain>
    </source>
</reference>
<gene>
    <name evidence="2" type="ORF">FIBSPDRAFT_905316</name>
</gene>
<sequence length="175" mass="19438">MPTPPPALKVLDMRLADFAWDFAWLARLCVFRMSGSDMGHRAVRVLAPFRAEKEESSLDEGDGEGKEREEEWEGGVNLNEGARGEVGEGEGGEWTIRQPHFGQLELRACALHRCPSACPFPPQHFSPWRWRFSLPLLVFRVPVDAAPVDGRAGTRDSVDQEALRRGPGDENGNGT</sequence>
<dbReference type="EMBL" id="KV418188">
    <property type="protein sequence ID" value="KZP03041.1"/>
    <property type="molecule type" value="Genomic_DNA"/>
</dbReference>
<accession>A0A167TKW3</accession>
<protein>
    <submittedName>
        <fullName evidence="2">Uncharacterized protein</fullName>
    </submittedName>
</protein>
<feature type="region of interest" description="Disordered" evidence="1">
    <location>
        <begin position="148"/>
        <end position="175"/>
    </location>
</feature>
<name>A0A167TKW3_9AGAM</name>
<dbReference type="AlphaFoldDB" id="A0A167TKW3"/>
<organism evidence="2">
    <name type="scientific">Athelia psychrophila</name>
    <dbReference type="NCBI Taxonomy" id="1759441"/>
    <lineage>
        <taxon>Eukaryota</taxon>
        <taxon>Fungi</taxon>
        <taxon>Dikarya</taxon>
        <taxon>Basidiomycota</taxon>
        <taxon>Agaricomycotina</taxon>
        <taxon>Agaricomycetes</taxon>
        <taxon>Agaricomycetidae</taxon>
        <taxon>Atheliales</taxon>
        <taxon>Atheliaceae</taxon>
        <taxon>Athelia</taxon>
    </lineage>
</organism>
<proteinExistence type="predicted"/>
<feature type="region of interest" description="Disordered" evidence="1">
    <location>
        <begin position="54"/>
        <end position="94"/>
    </location>
</feature>
<feature type="compositionally biased region" description="Basic and acidic residues" evidence="1">
    <location>
        <begin position="152"/>
        <end position="168"/>
    </location>
</feature>